<proteinExistence type="predicted"/>
<keyword evidence="3" id="KW-1185">Reference proteome</keyword>
<keyword evidence="1" id="KW-0732">Signal</keyword>
<dbReference type="EMBL" id="JBHSMF010000002">
    <property type="protein sequence ID" value="MFC5496372.1"/>
    <property type="molecule type" value="Genomic_DNA"/>
</dbReference>
<dbReference type="PIRSF" id="PIRSF003174">
    <property type="entry name" value="CreA"/>
    <property type="match status" value="1"/>
</dbReference>
<accession>A0ABW0NB41</accession>
<protein>
    <submittedName>
        <fullName evidence="2">CreA family protein</fullName>
    </submittedName>
</protein>
<gene>
    <name evidence="2" type="ORF">ACFPOE_02415</name>
</gene>
<comment type="caution">
    <text evidence="2">The sequence shown here is derived from an EMBL/GenBank/DDBJ whole genome shotgun (WGS) entry which is preliminary data.</text>
</comment>
<feature type="chain" id="PRO_5045771151" evidence="1">
    <location>
        <begin position="24"/>
        <end position="160"/>
    </location>
</feature>
<dbReference type="PANTHER" id="PTHR37952:SF2">
    <property type="entry name" value="PROTEIN CREA"/>
    <property type="match status" value="1"/>
</dbReference>
<dbReference type="RefSeq" id="WP_376848395.1">
    <property type="nucleotide sequence ID" value="NZ_JBHSMF010000002.1"/>
</dbReference>
<dbReference type="Pfam" id="PF05981">
    <property type="entry name" value="CreA"/>
    <property type="match status" value="1"/>
</dbReference>
<reference evidence="3" key="1">
    <citation type="journal article" date="2019" name="Int. J. Syst. Evol. Microbiol.">
        <title>The Global Catalogue of Microorganisms (GCM) 10K type strain sequencing project: providing services to taxonomists for standard genome sequencing and annotation.</title>
        <authorList>
            <consortium name="The Broad Institute Genomics Platform"/>
            <consortium name="The Broad Institute Genome Sequencing Center for Infectious Disease"/>
            <person name="Wu L."/>
            <person name="Ma J."/>
        </authorList>
    </citation>
    <scope>NUCLEOTIDE SEQUENCE [LARGE SCALE GENOMIC DNA]</scope>
    <source>
        <strain evidence="3">CCUG 57401</strain>
    </source>
</reference>
<dbReference type="PROSITE" id="PS51257">
    <property type="entry name" value="PROKAR_LIPOPROTEIN"/>
    <property type="match status" value="1"/>
</dbReference>
<organism evidence="2 3">
    <name type="scientific">Caenimonas terrae</name>
    <dbReference type="NCBI Taxonomy" id="696074"/>
    <lineage>
        <taxon>Bacteria</taxon>
        <taxon>Pseudomonadati</taxon>
        <taxon>Pseudomonadota</taxon>
        <taxon>Betaproteobacteria</taxon>
        <taxon>Burkholderiales</taxon>
        <taxon>Comamonadaceae</taxon>
        <taxon>Caenimonas</taxon>
    </lineage>
</organism>
<evidence type="ECO:0000256" key="1">
    <source>
        <dbReference type="SAM" id="SignalP"/>
    </source>
</evidence>
<name>A0ABW0NB41_9BURK</name>
<dbReference type="InterPro" id="IPR010292">
    <property type="entry name" value="Uncharacterised_CreA"/>
</dbReference>
<evidence type="ECO:0000313" key="2">
    <source>
        <dbReference type="EMBL" id="MFC5496372.1"/>
    </source>
</evidence>
<dbReference type="PANTHER" id="PTHR37952">
    <property type="match status" value="1"/>
</dbReference>
<sequence>MKNHLLLTLSVALLLAACGRSGAEQIGEVDTVFKLIGPDHKIVVDAYDDPKVGGVTCYVSRAKTGGIKGALGLAEDRAEASIACRQTGPVAFNAGKLDKQEEMFNERISLVFKKLRVIRMVDTKRNALVYLTYSDRVIEGYPQNSVTAVPLPPGTQVPLK</sequence>
<evidence type="ECO:0000313" key="3">
    <source>
        <dbReference type="Proteomes" id="UP001596037"/>
    </source>
</evidence>
<dbReference type="Proteomes" id="UP001596037">
    <property type="component" value="Unassembled WGS sequence"/>
</dbReference>
<feature type="signal peptide" evidence="1">
    <location>
        <begin position="1"/>
        <end position="23"/>
    </location>
</feature>